<feature type="non-terminal residue" evidence="2">
    <location>
        <position position="125"/>
    </location>
</feature>
<gene>
    <name evidence="2" type="ORF">NHX12_011197</name>
</gene>
<evidence type="ECO:0000256" key="1">
    <source>
        <dbReference type="SAM" id="MobiDB-lite"/>
    </source>
</evidence>
<reference evidence="2" key="1">
    <citation type="submission" date="2022-07" db="EMBL/GenBank/DDBJ databases">
        <title>Chromosome-level genome of Muraenolepis orangiensis.</title>
        <authorList>
            <person name="Kim J."/>
        </authorList>
    </citation>
    <scope>NUCLEOTIDE SEQUENCE</scope>
    <source>
        <strain evidence="2">KU_S4_2022</strain>
        <tissue evidence="2">Muscle</tissue>
    </source>
</reference>
<feature type="region of interest" description="Disordered" evidence="1">
    <location>
        <begin position="104"/>
        <end position="125"/>
    </location>
</feature>
<dbReference type="EMBL" id="JANIIK010000116">
    <property type="protein sequence ID" value="KAJ3587600.1"/>
    <property type="molecule type" value="Genomic_DNA"/>
</dbReference>
<dbReference type="Proteomes" id="UP001148018">
    <property type="component" value="Unassembled WGS sequence"/>
</dbReference>
<sequence>PQVKAPDYPGPSALLAFPMPWPFPCPAKLRHGQYKGALMMPNGKYSKYFIISQTQEIRFLENGKMVNRSVSVMWDRAVKERSKVKDLLGEILTATAERDGYKKGERKWGWNGLSRGGRSREHGRR</sequence>
<name>A0A9Q0DIG1_9TELE</name>
<accession>A0A9Q0DIG1</accession>
<evidence type="ECO:0000313" key="2">
    <source>
        <dbReference type="EMBL" id="KAJ3587600.1"/>
    </source>
</evidence>
<feature type="non-terminal residue" evidence="2">
    <location>
        <position position="1"/>
    </location>
</feature>
<dbReference type="AlphaFoldDB" id="A0A9Q0DIG1"/>
<evidence type="ECO:0000313" key="3">
    <source>
        <dbReference type="Proteomes" id="UP001148018"/>
    </source>
</evidence>
<protein>
    <submittedName>
        <fullName evidence="2">Uncharacterized protein</fullName>
    </submittedName>
</protein>
<proteinExistence type="predicted"/>
<comment type="caution">
    <text evidence="2">The sequence shown here is derived from an EMBL/GenBank/DDBJ whole genome shotgun (WGS) entry which is preliminary data.</text>
</comment>
<organism evidence="2 3">
    <name type="scientific">Muraenolepis orangiensis</name>
    <name type="common">Patagonian moray cod</name>
    <dbReference type="NCBI Taxonomy" id="630683"/>
    <lineage>
        <taxon>Eukaryota</taxon>
        <taxon>Metazoa</taxon>
        <taxon>Chordata</taxon>
        <taxon>Craniata</taxon>
        <taxon>Vertebrata</taxon>
        <taxon>Euteleostomi</taxon>
        <taxon>Actinopterygii</taxon>
        <taxon>Neopterygii</taxon>
        <taxon>Teleostei</taxon>
        <taxon>Neoteleostei</taxon>
        <taxon>Acanthomorphata</taxon>
        <taxon>Zeiogadaria</taxon>
        <taxon>Gadariae</taxon>
        <taxon>Gadiformes</taxon>
        <taxon>Muraenolepidoidei</taxon>
        <taxon>Muraenolepididae</taxon>
        <taxon>Muraenolepis</taxon>
    </lineage>
</organism>
<keyword evidence="3" id="KW-1185">Reference proteome</keyword>